<dbReference type="RefSeq" id="WP_330602963.1">
    <property type="nucleotide sequence ID" value="NZ_JACHEN010000028.1"/>
</dbReference>
<dbReference type="Proteomes" id="UP000579281">
    <property type="component" value="Unassembled WGS sequence"/>
</dbReference>
<dbReference type="NCBIfam" id="TIGR03599">
    <property type="entry name" value="YloV"/>
    <property type="match status" value="1"/>
</dbReference>
<keyword evidence="3" id="KW-1185">Reference proteome</keyword>
<accession>A0A841L0W1</accession>
<evidence type="ECO:0000259" key="1">
    <source>
        <dbReference type="PROSITE" id="PS51480"/>
    </source>
</evidence>
<dbReference type="InterPro" id="IPR048394">
    <property type="entry name" value="FakA-like_M"/>
</dbReference>
<feature type="domain" description="DhaL" evidence="1">
    <location>
        <begin position="9"/>
        <end position="201"/>
    </location>
</feature>
<dbReference type="PANTHER" id="PTHR33434:SF4">
    <property type="entry name" value="PHOSPHATASE PROTEIN"/>
    <property type="match status" value="1"/>
</dbReference>
<dbReference type="SUPFAM" id="SSF101473">
    <property type="entry name" value="DhaL-like"/>
    <property type="match status" value="1"/>
</dbReference>
<dbReference type="GO" id="GO:0004371">
    <property type="term" value="F:glycerone kinase activity"/>
    <property type="evidence" value="ECO:0007669"/>
    <property type="project" value="InterPro"/>
</dbReference>
<dbReference type="Pfam" id="PF13684">
    <property type="entry name" value="FakA-like_C"/>
    <property type="match status" value="1"/>
</dbReference>
<dbReference type="InterPro" id="IPR019986">
    <property type="entry name" value="YloV-like"/>
</dbReference>
<dbReference type="InterPro" id="IPR036117">
    <property type="entry name" value="DhaL_dom_sf"/>
</dbReference>
<protein>
    <recommendedName>
        <fullName evidence="1">DhaL domain-containing protein</fullName>
    </recommendedName>
</protein>
<dbReference type="Gene3D" id="1.25.40.340">
    <property type="match status" value="1"/>
</dbReference>
<evidence type="ECO:0000313" key="2">
    <source>
        <dbReference type="EMBL" id="MBB6217830.1"/>
    </source>
</evidence>
<dbReference type="InterPro" id="IPR033470">
    <property type="entry name" value="FakA-like_C"/>
</dbReference>
<evidence type="ECO:0000313" key="3">
    <source>
        <dbReference type="Proteomes" id="UP000579281"/>
    </source>
</evidence>
<dbReference type="AlphaFoldDB" id="A0A841L0W1"/>
<dbReference type="InterPro" id="IPR004007">
    <property type="entry name" value="DhaL_dom"/>
</dbReference>
<dbReference type="PANTHER" id="PTHR33434">
    <property type="entry name" value="DEGV DOMAIN-CONTAINING PROTEIN DR_1986-RELATED"/>
    <property type="match status" value="1"/>
</dbReference>
<comment type="caution">
    <text evidence="2">The sequence shown here is derived from an EMBL/GenBank/DDBJ whole genome shotgun (WGS) entry which is preliminary data.</text>
</comment>
<reference evidence="2 3" key="1">
    <citation type="submission" date="2020-08" db="EMBL/GenBank/DDBJ databases">
        <title>Genomic Encyclopedia of Type Strains, Phase IV (KMG-IV): sequencing the most valuable type-strain genomes for metagenomic binning, comparative biology and taxonomic classification.</title>
        <authorList>
            <person name="Goeker M."/>
        </authorList>
    </citation>
    <scope>NUCLEOTIDE SEQUENCE [LARGE SCALE GENOMIC DNA]</scope>
    <source>
        <strain evidence="2 3">DSM 103526</strain>
    </source>
</reference>
<organism evidence="2 3">
    <name type="scientific">Anaerosolibacter carboniphilus</name>
    <dbReference type="NCBI Taxonomy" id="1417629"/>
    <lineage>
        <taxon>Bacteria</taxon>
        <taxon>Bacillati</taxon>
        <taxon>Bacillota</taxon>
        <taxon>Clostridia</taxon>
        <taxon>Peptostreptococcales</taxon>
        <taxon>Thermotaleaceae</taxon>
        <taxon>Anaerosolibacter</taxon>
    </lineage>
</organism>
<dbReference type="PROSITE" id="PS51480">
    <property type="entry name" value="DHAL"/>
    <property type="match status" value="1"/>
</dbReference>
<gene>
    <name evidence="2" type="ORF">HNQ80_003953</name>
</gene>
<dbReference type="EMBL" id="JACHEN010000028">
    <property type="protein sequence ID" value="MBB6217830.1"/>
    <property type="molecule type" value="Genomic_DNA"/>
</dbReference>
<dbReference type="SMART" id="SM01121">
    <property type="entry name" value="Dak1_2"/>
    <property type="match status" value="1"/>
</dbReference>
<name>A0A841L0W1_9FIRM</name>
<dbReference type="InterPro" id="IPR050270">
    <property type="entry name" value="DegV_domain_contain"/>
</dbReference>
<dbReference type="Pfam" id="PF02734">
    <property type="entry name" value="Dak2"/>
    <property type="match status" value="1"/>
</dbReference>
<dbReference type="Pfam" id="PF21645">
    <property type="entry name" value="FakA-like_M"/>
    <property type="match status" value="1"/>
</dbReference>
<sequence>MKAKYIDGVQLRKMILQGKNSLEANKSTVDSLNVFPVPDGDTGTNMSLTMGAAAREVQNIKGGTVEDIAEAAANGSLMGARGNSGVILSQLFRGFAKGCKGKEKLSIMDLAVALKGASDTAYKAVMKPIEGTILTVAREIGEKAVEISKREESIESFLETIIAHAERVLDKTPDMLKVLKQAGVVDAGGKGLIFIIKGFYEAITGKETVIESVDVIQPIVHDSIMENEEITFGYCTEFIIKGKNIHIDNFKMAIGDYGDCMLVVGDENMAKVHIHTNNPGEVIEKGLRLGELINIKIDNMRYQHQNRIFESKMPQDEPVDLKEYGMIAVTMGKGLTDIFKDLNVDEIITGGQTMNPSTEDIKNAIDHIAAKNIFVFPNNSNIIMAANQAKELSEKNIIVIPTKTVPQGIAAVLAFNADESSEVNTQAMMGAMKNVKTGQVTYSVRDTQFNDIEIKKDDILGMQDGEIKQVGSDIDEVSFELLENMITEDTEMVTIFYGEDVSVEKAQELANKISEVRDDIDIEVYFGGQPLYYYIFSIE</sequence>
<proteinExistence type="predicted"/>
<dbReference type="SMART" id="SM01120">
    <property type="entry name" value="Dak2"/>
    <property type="match status" value="1"/>
</dbReference>
<dbReference type="GO" id="GO:0006071">
    <property type="term" value="P:glycerol metabolic process"/>
    <property type="evidence" value="ECO:0007669"/>
    <property type="project" value="InterPro"/>
</dbReference>